<sequence length="71" mass="8032">MKHGLTKRQKQCLEFVTKFIGENGYAPSYEEITEAIGLASKSGTFRLLTALEERGHITRLPARARTLRLVK</sequence>
<dbReference type="InterPro" id="IPR006199">
    <property type="entry name" value="LexA_DNA-bd_dom"/>
</dbReference>
<comment type="caution">
    <text evidence="2">The sequence shown here is derived from an EMBL/GenBank/DDBJ whole genome shotgun (WGS) entry which is preliminary data.</text>
</comment>
<dbReference type="GO" id="GO:0004252">
    <property type="term" value="F:serine-type endopeptidase activity"/>
    <property type="evidence" value="ECO:0007669"/>
    <property type="project" value="InterPro"/>
</dbReference>
<dbReference type="Gene3D" id="1.10.10.10">
    <property type="entry name" value="Winged helix-like DNA-binding domain superfamily/Winged helix DNA-binding domain"/>
    <property type="match status" value="1"/>
</dbReference>
<dbReference type="AlphaFoldDB" id="A0A0F9IWJ3"/>
<dbReference type="InterPro" id="IPR050077">
    <property type="entry name" value="LexA_repressor"/>
</dbReference>
<dbReference type="PANTHER" id="PTHR33516">
    <property type="entry name" value="LEXA REPRESSOR"/>
    <property type="match status" value="1"/>
</dbReference>
<proteinExistence type="predicted"/>
<dbReference type="Pfam" id="PF01726">
    <property type="entry name" value="LexA_DNA_bind"/>
    <property type="match status" value="1"/>
</dbReference>
<protein>
    <recommendedName>
        <fullName evidence="1">LexA repressor DNA-binding domain-containing protein</fullName>
    </recommendedName>
</protein>
<dbReference type="GO" id="GO:0006508">
    <property type="term" value="P:proteolysis"/>
    <property type="evidence" value="ECO:0007669"/>
    <property type="project" value="InterPro"/>
</dbReference>
<feature type="domain" description="LexA repressor DNA-binding" evidence="1">
    <location>
        <begin position="3"/>
        <end position="66"/>
    </location>
</feature>
<evidence type="ECO:0000313" key="2">
    <source>
        <dbReference type="EMBL" id="KKL98100.1"/>
    </source>
</evidence>
<accession>A0A0F9IWJ3</accession>
<dbReference type="EMBL" id="LAZR01018001">
    <property type="protein sequence ID" value="KKL98100.1"/>
    <property type="molecule type" value="Genomic_DNA"/>
</dbReference>
<gene>
    <name evidence="2" type="ORF">LCGC14_1827850</name>
</gene>
<dbReference type="InterPro" id="IPR036388">
    <property type="entry name" value="WH-like_DNA-bd_sf"/>
</dbReference>
<evidence type="ECO:0000259" key="1">
    <source>
        <dbReference type="Pfam" id="PF01726"/>
    </source>
</evidence>
<reference evidence="2" key="1">
    <citation type="journal article" date="2015" name="Nature">
        <title>Complex archaea that bridge the gap between prokaryotes and eukaryotes.</title>
        <authorList>
            <person name="Spang A."/>
            <person name="Saw J.H."/>
            <person name="Jorgensen S.L."/>
            <person name="Zaremba-Niedzwiedzka K."/>
            <person name="Martijn J."/>
            <person name="Lind A.E."/>
            <person name="van Eijk R."/>
            <person name="Schleper C."/>
            <person name="Guy L."/>
            <person name="Ettema T.J."/>
        </authorList>
    </citation>
    <scope>NUCLEOTIDE SEQUENCE</scope>
</reference>
<dbReference type="InterPro" id="IPR036390">
    <property type="entry name" value="WH_DNA-bd_sf"/>
</dbReference>
<name>A0A0F9IWJ3_9ZZZZ</name>
<organism evidence="2">
    <name type="scientific">marine sediment metagenome</name>
    <dbReference type="NCBI Taxonomy" id="412755"/>
    <lineage>
        <taxon>unclassified sequences</taxon>
        <taxon>metagenomes</taxon>
        <taxon>ecological metagenomes</taxon>
    </lineage>
</organism>
<dbReference type="SUPFAM" id="SSF46785">
    <property type="entry name" value="Winged helix' DNA-binding domain"/>
    <property type="match status" value="1"/>
</dbReference>
<dbReference type="PANTHER" id="PTHR33516:SF2">
    <property type="entry name" value="LEXA REPRESSOR-RELATED"/>
    <property type="match status" value="1"/>
</dbReference>